<feature type="region of interest" description="Disordered" evidence="1">
    <location>
        <begin position="157"/>
        <end position="178"/>
    </location>
</feature>
<sequence length="178" mass="20540">MDPDKKTTTLVGDHEYFIPTKFHENLFSGSGEEVENVEKFTTEDGRRTVRYDNSSLELCSAFDHKEKQPTRRPGESTHPVARHPPSLQNLGPTKVRDVITDRIKRKSYKERLPKRRPWGSNILIPRDRELKEKRARSPHRHFVAQSVQQIFTVSTGGEEEMAVSPSHRKILSLSRSKP</sequence>
<gene>
    <name evidence="2" type="ORF">FSP39_022078</name>
</gene>
<evidence type="ECO:0000313" key="3">
    <source>
        <dbReference type="Proteomes" id="UP001186944"/>
    </source>
</evidence>
<dbReference type="AlphaFoldDB" id="A0AA89BVA7"/>
<keyword evidence="3" id="KW-1185">Reference proteome</keyword>
<evidence type="ECO:0000313" key="2">
    <source>
        <dbReference type="EMBL" id="KAK3088665.1"/>
    </source>
</evidence>
<comment type="caution">
    <text evidence="2">The sequence shown here is derived from an EMBL/GenBank/DDBJ whole genome shotgun (WGS) entry which is preliminary data.</text>
</comment>
<feature type="compositionally biased region" description="Basic and acidic residues" evidence="1">
    <location>
        <begin position="62"/>
        <end position="75"/>
    </location>
</feature>
<dbReference type="EMBL" id="VSWD01000011">
    <property type="protein sequence ID" value="KAK3088665.1"/>
    <property type="molecule type" value="Genomic_DNA"/>
</dbReference>
<proteinExistence type="predicted"/>
<accession>A0AA89BVA7</accession>
<dbReference type="Proteomes" id="UP001186944">
    <property type="component" value="Unassembled WGS sequence"/>
</dbReference>
<feature type="compositionally biased region" description="Basic residues" evidence="1">
    <location>
        <begin position="166"/>
        <end position="178"/>
    </location>
</feature>
<name>A0AA89BVA7_PINIB</name>
<reference evidence="2" key="1">
    <citation type="submission" date="2019-08" db="EMBL/GenBank/DDBJ databases">
        <title>The improved chromosome-level genome for the pearl oyster Pinctada fucata martensii using PacBio sequencing and Hi-C.</title>
        <authorList>
            <person name="Zheng Z."/>
        </authorList>
    </citation>
    <scope>NUCLEOTIDE SEQUENCE</scope>
    <source>
        <strain evidence="2">ZZ-2019</strain>
        <tissue evidence="2">Adductor muscle</tissue>
    </source>
</reference>
<protein>
    <submittedName>
        <fullName evidence="2">Uncharacterized protein</fullName>
    </submittedName>
</protein>
<organism evidence="2 3">
    <name type="scientific">Pinctada imbricata</name>
    <name type="common">Atlantic pearl-oyster</name>
    <name type="synonym">Pinctada martensii</name>
    <dbReference type="NCBI Taxonomy" id="66713"/>
    <lineage>
        <taxon>Eukaryota</taxon>
        <taxon>Metazoa</taxon>
        <taxon>Spiralia</taxon>
        <taxon>Lophotrochozoa</taxon>
        <taxon>Mollusca</taxon>
        <taxon>Bivalvia</taxon>
        <taxon>Autobranchia</taxon>
        <taxon>Pteriomorphia</taxon>
        <taxon>Pterioida</taxon>
        <taxon>Pterioidea</taxon>
        <taxon>Pteriidae</taxon>
        <taxon>Pinctada</taxon>
    </lineage>
</organism>
<evidence type="ECO:0000256" key="1">
    <source>
        <dbReference type="SAM" id="MobiDB-lite"/>
    </source>
</evidence>
<feature type="region of interest" description="Disordered" evidence="1">
    <location>
        <begin position="61"/>
        <end position="96"/>
    </location>
</feature>